<evidence type="ECO:0000256" key="1">
    <source>
        <dbReference type="ARBA" id="ARBA00022729"/>
    </source>
</evidence>
<evidence type="ECO:0000259" key="2">
    <source>
        <dbReference type="Pfam" id="PF02638"/>
    </source>
</evidence>
<dbReference type="AlphaFoldDB" id="A0A645DJH4"/>
<dbReference type="EMBL" id="VSSQ01036834">
    <property type="protein sequence ID" value="MPM89405.1"/>
    <property type="molecule type" value="Genomic_DNA"/>
</dbReference>
<comment type="caution">
    <text evidence="3">The sequence shown here is derived from an EMBL/GenBank/DDBJ whole genome shotgun (WGS) entry which is preliminary data.</text>
</comment>
<reference evidence="3" key="1">
    <citation type="submission" date="2019-08" db="EMBL/GenBank/DDBJ databases">
        <authorList>
            <person name="Kucharzyk K."/>
            <person name="Murdoch R.W."/>
            <person name="Higgins S."/>
            <person name="Loffler F."/>
        </authorList>
    </citation>
    <scope>NUCLEOTIDE SEQUENCE</scope>
</reference>
<name>A0A645DJH4_9ZZZZ</name>
<dbReference type="PANTHER" id="PTHR43405">
    <property type="entry name" value="GLYCOSYL HYDROLASE DIGH"/>
    <property type="match status" value="1"/>
</dbReference>
<proteinExistence type="predicted"/>
<accession>A0A645DJH4</accession>
<sequence>MTKLSSDNPAVKYSYDSEKVYICDEGIYYNPTSIEMQKLILNGIKEIVTNYDVDGIHIDDYFYPTTETKIDATAYDRYIDAGGESALDEWRVWNVNSLISGIYSTVKSVDKNVIVSISPSGDINKNLTKLYADTKEWMCNVGYCDWIVPQLYFGFHNEYLPFEEALSEWLNLCKNPKCKIIIGLACYKCNEKDTYAGNGEDEWVNDGTVLKRQIQILKEKKVYGYALFSYKYVIQNCNLL</sequence>
<dbReference type="Pfam" id="PF02638">
    <property type="entry name" value="GHL10"/>
    <property type="match status" value="1"/>
</dbReference>
<dbReference type="InterPro" id="IPR003790">
    <property type="entry name" value="GHL10"/>
</dbReference>
<protein>
    <recommendedName>
        <fullName evidence="2">Glycosyl hydrolase-like 10 domain-containing protein</fullName>
    </recommendedName>
</protein>
<keyword evidence="1" id="KW-0732">Signal</keyword>
<gene>
    <name evidence="3" type="ORF">SDC9_136514</name>
</gene>
<feature type="domain" description="Glycosyl hydrolase-like 10" evidence="2">
    <location>
        <begin position="2"/>
        <end position="192"/>
    </location>
</feature>
<evidence type="ECO:0000313" key="3">
    <source>
        <dbReference type="EMBL" id="MPM89405.1"/>
    </source>
</evidence>
<dbReference type="SUPFAM" id="SSF51445">
    <property type="entry name" value="(Trans)glycosidases"/>
    <property type="match status" value="1"/>
</dbReference>
<dbReference type="Gene3D" id="3.20.20.80">
    <property type="entry name" value="Glycosidases"/>
    <property type="match status" value="1"/>
</dbReference>
<dbReference type="InterPro" id="IPR052177">
    <property type="entry name" value="Divisome_Glycosyl_Hydrolase"/>
</dbReference>
<dbReference type="InterPro" id="IPR017853">
    <property type="entry name" value="GH"/>
</dbReference>
<dbReference type="PANTHER" id="PTHR43405:SF1">
    <property type="entry name" value="GLYCOSYL HYDROLASE DIGH"/>
    <property type="match status" value="1"/>
</dbReference>
<organism evidence="3">
    <name type="scientific">bioreactor metagenome</name>
    <dbReference type="NCBI Taxonomy" id="1076179"/>
    <lineage>
        <taxon>unclassified sequences</taxon>
        <taxon>metagenomes</taxon>
        <taxon>ecological metagenomes</taxon>
    </lineage>
</organism>